<evidence type="ECO:0000313" key="12">
    <source>
        <dbReference type="Proteomes" id="UP000777438"/>
    </source>
</evidence>
<dbReference type="SMART" id="SM00490">
    <property type="entry name" value="HELICc"/>
    <property type="match status" value="1"/>
</dbReference>
<dbReference type="GO" id="GO:0005524">
    <property type="term" value="F:ATP binding"/>
    <property type="evidence" value="ECO:0007669"/>
    <property type="project" value="InterPro"/>
</dbReference>
<keyword evidence="4" id="KW-0347">Helicase</keyword>
<dbReference type="GO" id="GO:0003677">
    <property type="term" value="F:DNA binding"/>
    <property type="evidence" value="ECO:0007669"/>
    <property type="project" value="InterPro"/>
</dbReference>
<evidence type="ECO:0000256" key="7">
    <source>
        <dbReference type="PROSITE-ProRule" id="PRU00657"/>
    </source>
</evidence>
<dbReference type="InterPro" id="IPR051363">
    <property type="entry name" value="RLR_Helicase"/>
</dbReference>
<keyword evidence="6" id="KW-0464">Manganese</keyword>
<dbReference type="GO" id="GO:0003723">
    <property type="term" value="F:RNA binding"/>
    <property type="evidence" value="ECO:0007669"/>
    <property type="project" value="UniProtKB-UniRule"/>
</dbReference>
<evidence type="ECO:0000259" key="10">
    <source>
        <dbReference type="PROSITE" id="PS51327"/>
    </source>
</evidence>
<dbReference type="AlphaFoldDB" id="A0A9P8VSA4"/>
<comment type="similarity">
    <text evidence="7">Belongs to the helicase family. Dicer subfamily.</text>
</comment>
<evidence type="ECO:0000313" key="11">
    <source>
        <dbReference type="EMBL" id="KAH6872047.1"/>
    </source>
</evidence>
<feature type="domain" description="Helicase C-terminal" evidence="9">
    <location>
        <begin position="408"/>
        <end position="570"/>
    </location>
</feature>
<feature type="domain" description="Dicer dsRNA-binding fold" evidence="10">
    <location>
        <begin position="607"/>
        <end position="695"/>
    </location>
</feature>
<keyword evidence="5" id="KW-0460">Magnesium</keyword>
<dbReference type="EMBL" id="JAGPYM010000047">
    <property type="protein sequence ID" value="KAH6872047.1"/>
    <property type="molecule type" value="Genomic_DNA"/>
</dbReference>
<dbReference type="PROSITE" id="PS51327">
    <property type="entry name" value="DICER_DSRBF"/>
    <property type="match status" value="1"/>
</dbReference>
<proteinExistence type="inferred from homology"/>
<evidence type="ECO:0000256" key="4">
    <source>
        <dbReference type="ARBA" id="ARBA00022806"/>
    </source>
</evidence>
<keyword evidence="7" id="KW-0694">RNA-binding</keyword>
<gene>
    <name evidence="11" type="ORF">B0T10DRAFT_499847</name>
</gene>
<keyword evidence="2" id="KW-0479">Metal-binding</keyword>
<evidence type="ECO:0000256" key="6">
    <source>
        <dbReference type="ARBA" id="ARBA00023211"/>
    </source>
</evidence>
<dbReference type="InterPro" id="IPR001650">
    <property type="entry name" value="Helicase_C-like"/>
</dbReference>
<dbReference type="Pfam" id="PF04851">
    <property type="entry name" value="ResIII"/>
    <property type="match status" value="1"/>
</dbReference>
<name>A0A9P8VSA4_9HYPO</name>
<evidence type="ECO:0000259" key="8">
    <source>
        <dbReference type="PROSITE" id="PS51192"/>
    </source>
</evidence>
<evidence type="ECO:0000256" key="2">
    <source>
        <dbReference type="ARBA" id="ARBA00022723"/>
    </source>
</evidence>
<keyword evidence="4" id="KW-0547">Nucleotide-binding</keyword>
<dbReference type="PANTHER" id="PTHR14074:SF16">
    <property type="entry name" value="ANTIVIRAL INNATE IMMUNE RESPONSE RECEPTOR RIG-I"/>
    <property type="match status" value="1"/>
</dbReference>
<evidence type="ECO:0000256" key="1">
    <source>
        <dbReference type="ARBA" id="ARBA00001936"/>
    </source>
</evidence>
<dbReference type="PROSITE" id="PS51192">
    <property type="entry name" value="HELICASE_ATP_BIND_1"/>
    <property type="match status" value="1"/>
</dbReference>
<evidence type="ECO:0000256" key="5">
    <source>
        <dbReference type="ARBA" id="ARBA00022842"/>
    </source>
</evidence>
<dbReference type="InterPro" id="IPR038248">
    <property type="entry name" value="Dicer_dimer_sf"/>
</dbReference>
<dbReference type="InterPro" id="IPR027417">
    <property type="entry name" value="P-loop_NTPase"/>
</dbReference>
<dbReference type="CDD" id="cd18034">
    <property type="entry name" value="DEXHc_dicer"/>
    <property type="match status" value="1"/>
</dbReference>
<dbReference type="Gene3D" id="3.30.160.380">
    <property type="entry name" value="Dicer dimerisation domain"/>
    <property type="match status" value="1"/>
</dbReference>
<dbReference type="GO" id="GO:0046872">
    <property type="term" value="F:metal ion binding"/>
    <property type="evidence" value="ECO:0007669"/>
    <property type="project" value="UniProtKB-KW"/>
</dbReference>
<dbReference type="PANTHER" id="PTHR14074">
    <property type="entry name" value="HELICASE WITH DEATH DOMAIN-RELATED"/>
    <property type="match status" value="1"/>
</dbReference>
<dbReference type="PROSITE" id="PS51194">
    <property type="entry name" value="HELICASE_CTER"/>
    <property type="match status" value="1"/>
</dbReference>
<keyword evidence="3 11" id="KW-0378">Hydrolase</keyword>
<comment type="caution">
    <text evidence="11">The sequence shown here is derived from an EMBL/GenBank/DDBJ whole genome shotgun (WGS) entry which is preliminary data.</text>
</comment>
<dbReference type="InterPro" id="IPR005034">
    <property type="entry name" value="Dicer_dimerisation"/>
</dbReference>
<reference evidence="11 12" key="1">
    <citation type="journal article" date="2021" name="Nat. Commun.">
        <title>Genetic determinants of endophytism in the Arabidopsis root mycobiome.</title>
        <authorList>
            <person name="Mesny F."/>
            <person name="Miyauchi S."/>
            <person name="Thiergart T."/>
            <person name="Pickel B."/>
            <person name="Atanasova L."/>
            <person name="Karlsson M."/>
            <person name="Huettel B."/>
            <person name="Barry K.W."/>
            <person name="Haridas S."/>
            <person name="Chen C."/>
            <person name="Bauer D."/>
            <person name="Andreopoulos W."/>
            <person name="Pangilinan J."/>
            <person name="LaButti K."/>
            <person name="Riley R."/>
            <person name="Lipzen A."/>
            <person name="Clum A."/>
            <person name="Drula E."/>
            <person name="Henrissat B."/>
            <person name="Kohler A."/>
            <person name="Grigoriev I.V."/>
            <person name="Martin F.M."/>
            <person name="Hacquard S."/>
        </authorList>
    </citation>
    <scope>NUCLEOTIDE SEQUENCE [LARGE SCALE GENOMIC DNA]</scope>
    <source>
        <strain evidence="11 12">MPI-CAGE-CH-0241</strain>
    </source>
</reference>
<feature type="domain" description="Helicase ATP-binding" evidence="8">
    <location>
        <begin position="84"/>
        <end position="265"/>
    </location>
</feature>
<dbReference type="SUPFAM" id="SSF52540">
    <property type="entry name" value="P-loop containing nucleoside triphosphate hydrolases"/>
    <property type="match status" value="1"/>
</dbReference>
<evidence type="ECO:0000256" key="3">
    <source>
        <dbReference type="ARBA" id="ARBA00022801"/>
    </source>
</evidence>
<dbReference type="InterPro" id="IPR014001">
    <property type="entry name" value="Helicase_ATP-bd"/>
</dbReference>
<dbReference type="GO" id="GO:0004386">
    <property type="term" value="F:helicase activity"/>
    <property type="evidence" value="ECO:0007669"/>
    <property type="project" value="UniProtKB-KW"/>
</dbReference>
<dbReference type="Pfam" id="PF03368">
    <property type="entry name" value="Dicer_dimer"/>
    <property type="match status" value="1"/>
</dbReference>
<evidence type="ECO:0000259" key="9">
    <source>
        <dbReference type="PROSITE" id="PS51194"/>
    </source>
</evidence>
<dbReference type="SMART" id="SM00487">
    <property type="entry name" value="DEXDc"/>
    <property type="match status" value="1"/>
</dbReference>
<dbReference type="Proteomes" id="UP000777438">
    <property type="component" value="Unassembled WGS sequence"/>
</dbReference>
<dbReference type="InterPro" id="IPR006935">
    <property type="entry name" value="Helicase/UvrB_N"/>
</dbReference>
<dbReference type="Gene3D" id="3.40.50.300">
    <property type="entry name" value="P-loop containing nucleotide triphosphate hydrolases"/>
    <property type="match status" value="2"/>
</dbReference>
<protein>
    <submittedName>
        <fullName evidence="11">P-loop containing nucleoside triphosphate hydrolase protein</fullName>
    </submittedName>
</protein>
<keyword evidence="12" id="KW-1185">Reference proteome</keyword>
<sequence length="822" mass="92212">MDTDDDDHYRLAVKQGGGRKITERKRLDNAAFHDWVVKNQRESTRSSMAMAALNDPQNQSAAHLVTTSENRKIIVSPREYQVELFERATRKNTIVVLPTGSGKTLIAALLLRHYLERELEDRARGKTKRVAFFVVEKVALCFQQFAVLNCNLEKYPITKLWGKMTGMLKTKEYWDKQFNDKMVVVCTAQILLDCLNNGFINMSQINLLIFDEAHHAKKEHPYARIIRSHNTRHQGDKPRILGMTASPVDAQTKDVRGAALELESFLCSEIATVSDNVLIESMARQKQTEERADYDSLEFPEDSKTILWELIAGQVLQNSQFKASLDFTKEASSTLGAWCADQYWHLSITENETARLSAKTERNFASTFASAQADRATDAVRRVREIVKDHALNAIQPSSPELSVKAKKLHEVLLHAFTLDGTRRCIVFVEKRYTACLLSNLYQQPGMRIPGMTASYMVGCQSATSNLGNMSFRGQVVTLQKFRRGDVNCLFATPVAEEGIDISDCDLMVRFDLYSSVIQYLQSKGRARQQRSRYITMLEDGNMRQVRSLKQAERDAAALKKFFIALPPDRKLQDESIDAATAAQNELVTQKVHEMPSTGARLTFSHSLEVLANFASSLPGGDTGKLEFVVTKLGPKFTADIILPDSSPLRSMSGFPQRSKILAKCSAAFEACIMLIQKKYINEHFQPAFTKKIPAMRNARLAISSSKKANYDMRLRPKIWSLQGACQTLFTTTITLEKPGALGENRPSRPLILLSRAKLPELPGISLSLATGAHLWLGWQFLKTLLNLAQGKSKEYSSLPLRFLRMCSAKNIMPGSSSSPTS</sequence>
<dbReference type="GO" id="GO:0005737">
    <property type="term" value="C:cytoplasm"/>
    <property type="evidence" value="ECO:0007669"/>
    <property type="project" value="TreeGrafter"/>
</dbReference>
<organism evidence="11 12">
    <name type="scientific">Thelonectria olida</name>
    <dbReference type="NCBI Taxonomy" id="1576542"/>
    <lineage>
        <taxon>Eukaryota</taxon>
        <taxon>Fungi</taxon>
        <taxon>Dikarya</taxon>
        <taxon>Ascomycota</taxon>
        <taxon>Pezizomycotina</taxon>
        <taxon>Sordariomycetes</taxon>
        <taxon>Hypocreomycetidae</taxon>
        <taxon>Hypocreales</taxon>
        <taxon>Nectriaceae</taxon>
        <taxon>Thelonectria</taxon>
    </lineage>
</organism>
<dbReference type="Pfam" id="PF00271">
    <property type="entry name" value="Helicase_C"/>
    <property type="match status" value="1"/>
</dbReference>
<comment type="cofactor">
    <cofactor evidence="1">
        <name>Mn(2+)</name>
        <dbReference type="ChEBI" id="CHEBI:29035"/>
    </cofactor>
</comment>
<accession>A0A9P8VSA4</accession>
<keyword evidence="4" id="KW-0067">ATP-binding</keyword>
<dbReference type="OrthoDB" id="416741at2759"/>
<dbReference type="GO" id="GO:0016891">
    <property type="term" value="F:RNA endonuclease activity producing 5'-phosphomonoesters, hydrolytic mechanism"/>
    <property type="evidence" value="ECO:0007669"/>
    <property type="project" value="InterPro"/>
</dbReference>